<reference evidence="1 2" key="1">
    <citation type="submission" date="2019-06" db="EMBL/GenBank/DDBJ databases">
        <title>Aeromicrobium sp. nov., isolated from a maize field.</title>
        <authorList>
            <person name="Lin S.-Y."/>
            <person name="Tsai C.-F."/>
            <person name="Young C.-C."/>
        </authorList>
    </citation>
    <scope>NUCLEOTIDE SEQUENCE [LARGE SCALE GENOMIC DNA]</scope>
    <source>
        <strain evidence="1 2">CC-CFT486</strain>
    </source>
</reference>
<dbReference type="AlphaFoldDB" id="A0A5C8NGM4"/>
<protein>
    <recommendedName>
        <fullName evidence="3">SnoaL-like domain-containing protein</fullName>
    </recommendedName>
</protein>
<proteinExistence type="predicted"/>
<comment type="caution">
    <text evidence="1">The sequence shown here is derived from an EMBL/GenBank/DDBJ whole genome shotgun (WGS) entry which is preliminary data.</text>
</comment>
<evidence type="ECO:0008006" key="3">
    <source>
        <dbReference type="Google" id="ProtNLM"/>
    </source>
</evidence>
<evidence type="ECO:0000313" key="1">
    <source>
        <dbReference type="EMBL" id="TXL57770.1"/>
    </source>
</evidence>
<keyword evidence="2" id="KW-1185">Reference proteome</keyword>
<dbReference type="EMBL" id="VDUX01000006">
    <property type="protein sequence ID" value="TXL57770.1"/>
    <property type="molecule type" value="Genomic_DNA"/>
</dbReference>
<dbReference type="Proteomes" id="UP000321571">
    <property type="component" value="Unassembled WGS sequence"/>
</dbReference>
<name>A0A5C8NGM4_9ACTN</name>
<sequence length="60" mass="7054">MTILAAFDDHADDEQGNRVYENHTILKCRTRWGKIVHQEDFYVDTVRMVAFDRNLTARGL</sequence>
<evidence type="ECO:0000313" key="2">
    <source>
        <dbReference type="Proteomes" id="UP000321571"/>
    </source>
</evidence>
<gene>
    <name evidence="1" type="ORF">FHP06_12550</name>
</gene>
<accession>A0A5C8NGM4</accession>
<organism evidence="1 2">
    <name type="scientific">Aeromicrobium terrae</name>
    <dbReference type="NCBI Taxonomy" id="2498846"/>
    <lineage>
        <taxon>Bacteria</taxon>
        <taxon>Bacillati</taxon>
        <taxon>Actinomycetota</taxon>
        <taxon>Actinomycetes</taxon>
        <taxon>Propionibacteriales</taxon>
        <taxon>Nocardioidaceae</taxon>
        <taxon>Aeromicrobium</taxon>
    </lineage>
</organism>
<dbReference type="OrthoDB" id="2988503at2"/>